<keyword evidence="3" id="KW-0808">Transferase</keyword>
<accession>A0A3B0ZIQ0</accession>
<dbReference type="AlphaFoldDB" id="A0A3B0ZIQ0"/>
<dbReference type="Gene3D" id="2.40.50.180">
    <property type="entry name" value="CheA-289, Domain 4"/>
    <property type="match status" value="1"/>
</dbReference>
<evidence type="ECO:0000259" key="2">
    <source>
        <dbReference type="PROSITE" id="PS50851"/>
    </source>
</evidence>
<dbReference type="GO" id="GO:0006935">
    <property type="term" value="P:chemotaxis"/>
    <property type="evidence" value="ECO:0007669"/>
    <property type="project" value="InterPro"/>
</dbReference>
<dbReference type="InterPro" id="IPR002545">
    <property type="entry name" value="CheW-lke_dom"/>
</dbReference>
<dbReference type="Gene3D" id="3.40.50.2300">
    <property type="match status" value="1"/>
</dbReference>
<evidence type="ECO:0000259" key="1">
    <source>
        <dbReference type="PROSITE" id="PS50110"/>
    </source>
</evidence>
<dbReference type="PANTHER" id="PTHR47233:SF3">
    <property type="entry name" value="CHEMOTAXIS PROTEIN CHEV"/>
    <property type="match status" value="1"/>
</dbReference>
<dbReference type="CDD" id="cd19924">
    <property type="entry name" value="REC_CheV-like"/>
    <property type="match status" value="1"/>
</dbReference>
<dbReference type="GO" id="GO:0000160">
    <property type="term" value="P:phosphorelay signal transduction system"/>
    <property type="evidence" value="ECO:0007669"/>
    <property type="project" value="InterPro"/>
</dbReference>
<dbReference type="InterPro" id="IPR036061">
    <property type="entry name" value="CheW-like_dom_sf"/>
</dbReference>
<dbReference type="InterPro" id="IPR001789">
    <property type="entry name" value="Sig_transdc_resp-reg_receiver"/>
</dbReference>
<dbReference type="SUPFAM" id="SSF52172">
    <property type="entry name" value="CheY-like"/>
    <property type="match status" value="1"/>
</dbReference>
<feature type="domain" description="Response regulatory" evidence="1">
    <location>
        <begin position="174"/>
        <end position="299"/>
    </location>
</feature>
<sequence>MDGVDARTQMVGENRLELLLFHLGGKQRYGINVFKVQEVIQCPSLTHMPNSASAVRGIVNMRGNTISVIDLGMAMGEQPVEVPEKGYVIITEFNRKVQGMLVNSVDRIINMNWKDIMPPPMGMGKNIYMTAVTKIDDELIEIIDVEKVLSEIVGQKTVVSDELIDKGSDTDKYHILVVDDSSVARNQVKRTLDQLGISSVSCNDGAEALALLKSISEEHGDITKKISMIISDVEMPKMDGYTLTKEIRNDPQLRDLYIALHTSLSGVFNKTMVQKVGADQFLPKFNPDELAKMVLEALENEKVHAIESD</sequence>
<evidence type="ECO:0000313" key="3">
    <source>
        <dbReference type="EMBL" id="VAW87197.1"/>
    </source>
</evidence>
<dbReference type="Pfam" id="PF00072">
    <property type="entry name" value="Response_reg"/>
    <property type="match status" value="1"/>
</dbReference>
<dbReference type="GO" id="GO:0016740">
    <property type="term" value="F:transferase activity"/>
    <property type="evidence" value="ECO:0007669"/>
    <property type="project" value="UniProtKB-KW"/>
</dbReference>
<dbReference type="PROSITE" id="PS50851">
    <property type="entry name" value="CHEW"/>
    <property type="match status" value="1"/>
</dbReference>
<dbReference type="SMART" id="SM00448">
    <property type="entry name" value="REC"/>
    <property type="match status" value="1"/>
</dbReference>
<dbReference type="SMART" id="SM00260">
    <property type="entry name" value="CheW"/>
    <property type="match status" value="1"/>
</dbReference>
<dbReference type="PANTHER" id="PTHR47233">
    <property type="entry name" value="CHEMOTAXIS PROTEIN CHEV"/>
    <property type="match status" value="1"/>
</dbReference>
<reference evidence="3" key="1">
    <citation type="submission" date="2018-06" db="EMBL/GenBank/DDBJ databases">
        <authorList>
            <person name="Zhirakovskaya E."/>
        </authorList>
    </citation>
    <scope>NUCLEOTIDE SEQUENCE</scope>
</reference>
<dbReference type="Pfam" id="PF01584">
    <property type="entry name" value="CheW"/>
    <property type="match status" value="1"/>
</dbReference>
<dbReference type="InterPro" id="IPR011006">
    <property type="entry name" value="CheY-like_superfamily"/>
</dbReference>
<proteinExistence type="predicted"/>
<feature type="domain" description="CheW-like" evidence="2">
    <location>
        <begin position="15"/>
        <end position="154"/>
    </location>
</feature>
<organism evidence="3">
    <name type="scientific">hydrothermal vent metagenome</name>
    <dbReference type="NCBI Taxonomy" id="652676"/>
    <lineage>
        <taxon>unclassified sequences</taxon>
        <taxon>metagenomes</taxon>
        <taxon>ecological metagenomes</taxon>
    </lineage>
</organism>
<gene>
    <name evidence="3" type="ORF">MNBD_GAMMA18-13</name>
</gene>
<dbReference type="InterPro" id="IPR024181">
    <property type="entry name" value="Chemotax_regulator_CheV"/>
</dbReference>
<protein>
    <submittedName>
        <fullName evidence="3">Chemotaxis protein CheV</fullName>
        <ecNumber evidence="3">2.7.3.-</ecNumber>
    </submittedName>
</protein>
<dbReference type="PROSITE" id="PS50110">
    <property type="entry name" value="RESPONSE_REGULATORY"/>
    <property type="match status" value="1"/>
</dbReference>
<name>A0A3B0ZIQ0_9ZZZZ</name>
<dbReference type="EC" id="2.7.3.-" evidence="3"/>
<dbReference type="PIRSF" id="PIRSF002867">
    <property type="entry name" value="CheV"/>
    <property type="match status" value="1"/>
</dbReference>
<dbReference type="SUPFAM" id="SSF50341">
    <property type="entry name" value="CheW-like"/>
    <property type="match status" value="1"/>
</dbReference>
<dbReference type="Gene3D" id="2.30.30.40">
    <property type="entry name" value="SH3 Domains"/>
    <property type="match status" value="1"/>
</dbReference>
<dbReference type="EMBL" id="UOFP01000173">
    <property type="protein sequence ID" value="VAW87197.1"/>
    <property type="molecule type" value="Genomic_DNA"/>
</dbReference>